<evidence type="ECO:0008006" key="3">
    <source>
        <dbReference type="Google" id="ProtNLM"/>
    </source>
</evidence>
<reference evidence="1 2" key="1">
    <citation type="submission" date="2018-08" db="EMBL/GenBank/DDBJ databases">
        <title>A genome reference for cultivated species of the human gut microbiota.</title>
        <authorList>
            <person name="Zou Y."/>
            <person name="Xue W."/>
            <person name="Luo G."/>
        </authorList>
    </citation>
    <scope>NUCLEOTIDE SEQUENCE [LARGE SCALE GENOMIC DNA]</scope>
    <source>
        <strain evidence="1 2">AF05-4</strain>
    </source>
</reference>
<dbReference type="RefSeq" id="WP_117902316.1">
    <property type="nucleotide sequence ID" value="NZ_QSBD01000014.1"/>
</dbReference>
<protein>
    <recommendedName>
        <fullName evidence="3">Glycosyltransferase</fullName>
    </recommendedName>
</protein>
<proteinExistence type="predicted"/>
<dbReference type="EMBL" id="QSBD01000014">
    <property type="protein sequence ID" value="RGW96660.1"/>
    <property type="molecule type" value="Genomic_DNA"/>
</dbReference>
<dbReference type="AlphaFoldDB" id="A0A413E1H8"/>
<dbReference type="Gene3D" id="3.40.50.2000">
    <property type="entry name" value="Glycogen Phosphorylase B"/>
    <property type="match status" value="1"/>
</dbReference>
<evidence type="ECO:0000313" key="2">
    <source>
        <dbReference type="Proteomes" id="UP000284777"/>
    </source>
</evidence>
<accession>A0A413E1H8</accession>
<evidence type="ECO:0000313" key="1">
    <source>
        <dbReference type="EMBL" id="RGW96660.1"/>
    </source>
</evidence>
<sequence length="332" mass="39078">MYKFFLQKTDLNEATYYYVEIIRKALILSGEEVEYVSSLKQIASSDKVLTIQAKAFLLVWLRNPKQYLTIWFQGVIPEEAMCQFENSLSKYFRKALWEFLERFALGHAKKIFFVSETMLRHYKKKYGYAKNNYFIMPCFNQELDLSCFTVDKYKSPSFVYAGSMSRWQCIDETLLLYKKIKQQFPQATLTLLTKEQEYAKQLCEKYRVETDIQFVPSNELQDKLKEYKYGFIVRDDITVNNVATPTKMNSYMAAGVIPVYSDVIGDFKSQFSGVSYTVSFHSIQECLDKIVELEKNPVCIGKIKEEYADVFSNYYSTDKYLKLLNREFLTKN</sequence>
<dbReference type="SUPFAM" id="SSF53756">
    <property type="entry name" value="UDP-Glycosyltransferase/glycogen phosphorylase"/>
    <property type="match status" value="1"/>
</dbReference>
<organism evidence="1 2">
    <name type="scientific">Bacteroides stercoris</name>
    <dbReference type="NCBI Taxonomy" id="46506"/>
    <lineage>
        <taxon>Bacteria</taxon>
        <taxon>Pseudomonadati</taxon>
        <taxon>Bacteroidota</taxon>
        <taxon>Bacteroidia</taxon>
        <taxon>Bacteroidales</taxon>
        <taxon>Bacteroidaceae</taxon>
        <taxon>Bacteroides</taxon>
    </lineage>
</organism>
<name>A0A413E1H8_BACSE</name>
<comment type="caution">
    <text evidence="1">The sequence shown here is derived from an EMBL/GenBank/DDBJ whole genome shotgun (WGS) entry which is preliminary data.</text>
</comment>
<dbReference type="Proteomes" id="UP000284777">
    <property type="component" value="Unassembled WGS sequence"/>
</dbReference>
<gene>
    <name evidence="1" type="ORF">DWV41_10340</name>
</gene>